<dbReference type="Pfam" id="PF01636">
    <property type="entry name" value="APH"/>
    <property type="match status" value="1"/>
</dbReference>
<accession>A0A2B7XJY7</accession>
<sequence length="538" mass="61767">MDSGPESSLYDKAFRAIHSTNLSALDHLMLVTFLMNSVSWDEAAQFIIDRVSQDSPDEALRSVVSGLAFLADKFSRDDPPIDPDVDAALRERDANRCCVTGQENDDLKPTYIVSPSIKDDDDLHPGGQLRELLEAAITKKLASQLFSYVESSSPEDKLKNLWLMSPSVRDDFKYGHIFMERGESVTDRWWIVKQNLEESEVSELHSRFYKRPATPDQQRLPLPERILLQIHQVISVPLHFIPIEEKISRGWPPVEKKGLGLGRFGRFLLRGFFFLVPNSLHPAVYRLILKAVDRWDPQPTRMFSTPLKSLPFGLCLKIGPRVPENEANALRLVEKHTTINAPLLINFTKDEGTGYLLMTKVQGVSMDTVYWRMTYEERYQVAKDLGKCISQLRCIQNKNKHALCDTTGGPLADHRLEPDEEPWGPYNSKTEFLDDLTSGLEGRRGQPPLSYLYEKDHEICFTHSDLSLSNLLVERGRFSGIIDWEHAGFKPEYWEYTRAVWSDMSDRKLASIYGLAYNKSYLEELEAERMLWYLKPVY</sequence>
<dbReference type="CDD" id="cd05120">
    <property type="entry name" value="APH_ChoK_like"/>
    <property type="match status" value="1"/>
</dbReference>
<evidence type="ECO:0000313" key="2">
    <source>
        <dbReference type="EMBL" id="PGH09249.1"/>
    </source>
</evidence>
<dbReference type="OrthoDB" id="2906425at2759"/>
<dbReference type="InterPro" id="IPR011009">
    <property type="entry name" value="Kinase-like_dom_sf"/>
</dbReference>
<evidence type="ECO:0000313" key="3">
    <source>
        <dbReference type="Proteomes" id="UP000224634"/>
    </source>
</evidence>
<dbReference type="SUPFAM" id="SSF56112">
    <property type="entry name" value="Protein kinase-like (PK-like)"/>
    <property type="match status" value="1"/>
</dbReference>
<dbReference type="Proteomes" id="UP000224634">
    <property type="component" value="Unassembled WGS sequence"/>
</dbReference>
<dbReference type="InterPro" id="IPR002575">
    <property type="entry name" value="Aminoglycoside_PTrfase"/>
</dbReference>
<organism evidence="2 3">
    <name type="scientific">Polytolypa hystricis (strain UAMH7299)</name>
    <dbReference type="NCBI Taxonomy" id="1447883"/>
    <lineage>
        <taxon>Eukaryota</taxon>
        <taxon>Fungi</taxon>
        <taxon>Dikarya</taxon>
        <taxon>Ascomycota</taxon>
        <taxon>Pezizomycotina</taxon>
        <taxon>Eurotiomycetes</taxon>
        <taxon>Eurotiomycetidae</taxon>
        <taxon>Onygenales</taxon>
        <taxon>Onygenales incertae sedis</taxon>
        <taxon>Polytolypa</taxon>
    </lineage>
</organism>
<name>A0A2B7XJY7_POLH7</name>
<keyword evidence="3" id="KW-1185">Reference proteome</keyword>
<reference evidence="2 3" key="1">
    <citation type="submission" date="2017-10" db="EMBL/GenBank/DDBJ databases">
        <title>Comparative genomics in systemic dimorphic fungi from Ajellomycetaceae.</title>
        <authorList>
            <person name="Munoz J.F."/>
            <person name="Mcewen J.G."/>
            <person name="Clay O.K."/>
            <person name="Cuomo C.A."/>
        </authorList>
    </citation>
    <scope>NUCLEOTIDE SEQUENCE [LARGE SCALE GENOMIC DNA]</scope>
    <source>
        <strain evidence="2 3">UAMH7299</strain>
    </source>
</reference>
<dbReference type="InterPro" id="IPR051678">
    <property type="entry name" value="AGP_Transferase"/>
</dbReference>
<proteinExistence type="predicted"/>
<dbReference type="EMBL" id="PDNA01000154">
    <property type="protein sequence ID" value="PGH09249.1"/>
    <property type="molecule type" value="Genomic_DNA"/>
</dbReference>
<feature type="domain" description="Aminoglycoside phosphotransferase" evidence="1">
    <location>
        <begin position="324"/>
        <end position="518"/>
    </location>
</feature>
<evidence type="ECO:0000259" key="1">
    <source>
        <dbReference type="Pfam" id="PF01636"/>
    </source>
</evidence>
<gene>
    <name evidence="2" type="ORF">AJ80_07726</name>
</gene>
<dbReference type="PANTHER" id="PTHR21310:SF58">
    <property type="entry name" value="AMINOGLYCOSIDE PHOSPHOTRANSFERASE DOMAIN-CONTAINING PROTEIN"/>
    <property type="match status" value="1"/>
</dbReference>
<dbReference type="AlphaFoldDB" id="A0A2B7XJY7"/>
<dbReference type="Gene3D" id="3.90.1200.10">
    <property type="match status" value="1"/>
</dbReference>
<comment type="caution">
    <text evidence="2">The sequence shown here is derived from an EMBL/GenBank/DDBJ whole genome shotgun (WGS) entry which is preliminary data.</text>
</comment>
<dbReference type="PANTHER" id="PTHR21310">
    <property type="entry name" value="AMINOGLYCOSIDE PHOSPHOTRANSFERASE-RELATED-RELATED"/>
    <property type="match status" value="1"/>
</dbReference>
<protein>
    <recommendedName>
        <fullName evidence="1">Aminoglycoside phosphotransferase domain-containing protein</fullName>
    </recommendedName>
</protein>